<accession>A0A0S3PV65</accession>
<protein>
    <recommendedName>
        <fullName evidence="2">Phytase-like domain-containing protein</fullName>
    </recommendedName>
</protein>
<evidence type="ECO:0000259" key="2">
    <source>
        <dbReference type="Pfam" id="PF13449"/>
    </source>
</evidence>
<organism evidence="3 4">
    <name type="scientific">Variibacter gotjawalensis</name>
    <dbReference type="NCBI Taxonomy" id="1333996"/>
    <lineage>
        <taxon>Bacteria</taxon>
        <taxon>Pseudomonadati</taxon>
        <taxon>Pseudomonadota</taxon>
        <taxon>Alphaproteobacteria</taxon>
        <taxon>Hyphomicrobiales</taxon>
        <taxon>Nitrobacteraceae</taxon>
        <taxon>Variibacter</taxon>
    </lineage>
</organism>
<proteinExistence type="predicted"/>
<dbReference type="KEGG" id="vgo:GJW-30_1_02350"/>
<dbReference type="RefSeq" id="WP_096355494.1">
    <property type="nucleotide sequence ID" value="NZ_AP014946.1"/>
</dbReference>
<evidence type="ECO:0000313" key="3">
    <source>
        <dbReference type="EMBL" id="BAT59816.1"/>
    </source>
</evidence>
<gene>
    <name evidence="3" type="ORF">GJW-30_1_02350</name>
</gene>
<dbReference type="PROSITE" id="PS51318">
    <property type="entry name" value="TAT"/>
    <property type="match status" value="1"/>
</dbReference>
<dbReference type="InterPro" id="IPR014567">
    <property type="entry name" value="UCP031900"/>
</dbReference>
<dbReference type="InterPro" id="IPR006311">
    <property type="entry name" value="TAT_signal"/>
</dbReference>
<keyword evidence="1" id="KW-0732">Signal</keyword>
<evidence type="ECO:0000313" key="4">
    <source>
        <dbReference type="Proteomes" id="UP000236884"/>
    </source>
</evidence>
<evidence type="ECO:0000256" key="1">
    <source>
        <dbReference type="SAM" id="SignalP"/>
    </source>
</evidence>
<dbReference type="Proteomes" id="UP000236884">
    <property type="component" value="Chromosome"/>
</dbReference>
<sequence length="342" mass="36678">MTSRRAALQLAGSALVTAALGAPQAVAQRGDLAPGPTKIDVKAEPLSGFATRDSARKRFGALEFRGGLVLTSDAKDFGGISSIRVERDGKRFLAVTDKGRWLRGRIDYQGDKPSGIADVEIAPILGADGKPMPRRYYDSESLAESGGTVWVGYERVHQIFRFDYGKQGLLARGQPVRMPPETKKMPSNKGIEGLVAVPPGLPLAGTLIALSEKALDENGNILGYLIGGKSPGSFAIKRIGEFDITDAALTPAGDLLILERAFSFLRGAGMRIRRVSLSAVQPGALLDGPVLIEADWSFNIDNMECLSVHAGDKGETVLTIVSDDNFSSWQRTLLLQFTLIEP</sequence>
<dbReference type="Pfam" id="PF13449">
    <property type="entry name" value="Phytase-like"/>
    <property type="match status" value="1"/>
</dbReference>
<feature type="chain" id="PRO_5006615807" description="Phytase-like domain-containing protein" evidence="1">
    <location>
        <begin position="28"/>
        <end position="342"/>
    </location>
</feature>
<reference evidence="3 4" key="1">
    <citation type="submission" date="2015-08" db="EMBL/GenBank/DDBJ databases">
        <title>Investigation of the bacterial diversity of lava forest soil.</title>
        <authorList>
            <person name="Lee J.S."/>
        </authorList>
    </citation>
    <scope>NUCLEOTIDE SEQUENCE [LARGE SCALE GENOMIC DNA]</scope>
    <source>
        <strain evidence="3 4">GJW-30</strain>
    </source>
</reference>
<dbReference type="EMBL" id="AP014946">
    <property type="protein sequence ID" value="BAT59816.1"/>
    <property type="molecule type" value="Genomic_DNA"/>
</dbReference>
<dbReference type="OrthoDB" id="9798693at2"/>
<dbReference type="InterPro" id="IPR027372">
    <property type="entry name" value="Phytase-like_dom"/>
</dbReference>
<feature type="domain" description="Phytase-like" evidence="2">
    <location>
        <begin position="76"/>
        <end position="326"/>
    </location>
</feature>
<dbReference type="AlphaFoldDB" id="A0A0S3PV65"/>
<dbReference type="PIRSF" id="PIRSF031900">
    <property type="entry name" value="UCP031900"/>
    <property type="match status" value="1"/>
</dbReference>
<keyword evidence="4" id="KW-1185">Reference proteome</keyword>
<name>A0A0S3PV65_9BRAD</name>
<feature type="signal peptide" evidence="1">
    <location>
        <begin position="1"/>
        <end position="27"/>
    </location>
</feature>